<evidence type="ECO:0000259" key="1">
    <source>
        <dbReference type="SMART" id="SM00966"/>
    </source>
</evidence>
<dbReference type="AlphaFoldDB" id="A0A366FK46"/>
<name>A0A366FK46_9HYPH</name>
<evidence type="ECO:0000313" key="3">
    <source>
        <dbReference type="Proteomes" id="UP000253529"/>
    </source>
</evidence>
<dbReference type="Pfam" id="PF04014">
    <property type="entry name" value="MazE_antitoxin"/>
    <property type="match status" value="1"/>
</dbReference>
<dbReference type="EMBL" id="QNRK01000009">
    <property type="protein sequence ID" value="RBP14350.1"/>
    <property type="molecule type" value="Genomic_DNA"/>
</dbReference>
<keyword evidence="3" id="KW-1185">Reference proteome</keyword>
<dbReference type="InterPro" id="IPR007159">
    <property type="entry name" value="SpoVT-AbrB_dom"/>
</dbReference>
<dbReference type="GO" id="GO:0003677">
    <property type="term" value="F:DNA binding"/>
    <property type="evidence" value="ECO:0007669"/>
    <property type="project" value="InterPro"/>
</dbReference>
<comment type="caution">
    <text evidence="2">The sequence shown here is derived from an EMBL/GenBank/DDBJ whole genome shotgun (WGS) entry which is preliminary data.</text>
</comment>
<dbReference type="OrthoDB" id="7160352at2"/>
<organism evidence="2 3">
    <name type="scientific">Roseiarcus fermentans</name>
    <dbReference type="NCBI Taxonomy" id="1473586"/>
    <lineage>
        <taxon>Bacteria</taxon>
        <taxon>Pseudomonadati</taxon>
        <taxon>Pseudomonadota</taxon>
        <taxon>Alphaproteobacteria</taxon>
        <taxon>Hyphomicrobiales</taxon>
        <taxon>Roseiarcaceae</taxon>
        <taxon>Roseiarcus</taxon>
    </lineage>
</organism>
<dbReference type="Proteomes" id="UP000253529">
    <property type="component" value="Unassembled WGS sequence"/>
</dbReference>
<sequence length="96" mass="10754">MAKAESPTTRVSTKGQIVLPKAIRDRRGWVAGDELVIEERPEGVLLRTAPKETPTRFEDVAGSLGPFPRTVSIEEMHQAVLDEAVRRFRKAVDDRD</sequence>
<evidence type="ECO:0000313" key="2">
    <source>
        <dbReference type="EMBL" id="RBP14350.1"/>
    </source>
</evidence>
<protein>
    <submittedName>
        <fullName evidence="2">AbrB family looped-hinge helix DNA binding protein</fullName>
    </submittedName>
</protein>
<dbReference type="NCBIfam" id="TIGR01439">
    <property type="entry name" value="lp_hng_hel_AbrB"/>
    <property type="match status" value="1"/>
</dbReference>
<accession>A0A366FK46</accession>
<dbReference type="RefSeq" id="WP_113889034.1">
    <property type="nucleotide sequence ID" value="NZ_QNRK01000009.1"/>
</dbReference>
<gene>
    <name evidence="2" type="ORF">DFR50_109103</name>
</gene>
<dbReference type="SMART" id="SM00966">
    <property type="entry name" value="SpoVT_AbrB"/>
    <property type="match status" value="1"/>
</dbReference>
<dbReference type="Gene3D" id="2.10.260.10">
    <property type="match status" value="1"/>
</dbReference>
<proteinExistence type="predicted"/>
<feature type="domain" description="SpoVT-AbrB" evidence="1">
    <location>
        <begin position="9"/>
        <end position="54"/>
    </location>
</feature>
<reference evidence="2 3" key="1">
    <citation type="submission" date="2018-06" db="EMBL/GenBank/DDBJ databases">
        <title>Genomic Encyclopedia of Type Strains, Phase IV (KMG-IV): sequencing the most valuable type-strain genomes for metagenomic binning, comparative biology and taxonomic classification.</title>
        <authorList>
            <person name="Goeker M."/>
        </authorList>
    </citation>
    <scope>NUCLEOTIDE SEQUENCE [LARGE SCALE GENOMIC DNA]</scope>
    <source>
        <strain evidence="2 3">DSM 24875</strain>
    </source>
</reference>
<dbReference type="SUPFAM" id="SSF89447">
    <property type="entry name" value="AbrB/MazE/MraZ-like"/>
    <property type="match status" value="1"/>
</dbReference>
<dbReference type="InterPro" id="IPR037914">
    <property type="entry name" value="SpoVT-AbrB_sf"/>
</dbReference>